<sequence length="244" mass="27160">MHKDPQFWVQDHKQDHKGSRAMKIESSVQKSHYSGQPLSSSVGSSSPDLSNTKTQAETSSNTPSDAAETLGNDSTEINHQTAAHQSPPNQVSFDTQPSDPPAPQEPHETQNQGADWESTISGNTQDIEKIQEFIHEIENKNIQSLLDGLQESLDRARKQMEDSMRHYYEKERPRLDSMKEKLNEAKATEAANKTSDTLKNISQVAGMIADMQRDLSSSGLPPEQRNAIQASLVQAQKLTEMRAH</sequence>
<feature type="compositionally biased region" description="Low complexity" evidence="2">
    <location>
        <begin position="34"/>
        <end position="50"/>
    </location>
</feature>
<feature type="region of interest" description="Disordered" evidence="2">
    <location>
        <begin position="1"/>
        <end position="119"/>
    </location>
</feature>
<dbReference type="EMBL" id="PFFQ01000004">
    <property type="protein sequence ID" value="PIW19399.1"/>
    <property type="molecule type" value="Genomic_DNA"/>
</dbReference>
<name>A0A2M7GB36_9BACT</name>
<feature type="compositionally biased region" description="Polar residues" evidence="2">
    <location>
        <begin position="109"/>
        <end position="119"/>
    </location>
</feature>
<accession>A0A2M7GB36</accession>
<proteinExistence type="predicted"/>
<evidence type="ECO:0000256" key="2">
    <source>
        <dbReference type="SAM" id="MobiDB-lite"/>
    </source>
</evidence>
<keyword evidence="1" id="KW-0175">Coiled coil</keyword>
<gene>
    <name evidence="3" type="ORF">COW36_00750</name>
</gene>
<evidence type="ECO:0000313" key="4">
    <source>
        <dbReference type="Proteomes" id="UP000231019"/>
    </source>
</evidence>
<organism evidence="3 4">
    <name type="scientific">bacterium (Candidatus Blackallbacteria) CG17_big_fil_post_rev_8_21_14_2_50_48_46</name>
    <dbReference type="NCBI Taxonomy" id="2014261"/>
    <lineage>
        <taxon>Bacteria</taxon>
        <taxon>Candidatus Blackallbacteria</taxon>
    </lineage>
</organism>
<reference evidence="3 4" key="1">
    <citation type="submission" date="2017-09" db="EMBL/GenBank/DDBJ databases">
        <title>Depth-based differentiation of microbial function through sediment-hosted aquifers and enrichment of novel symbionts in the deep terrestrial subsurface.</title>
        <authorList>
            <person name="Probst A.J."/>
            <person name="Ladd B."/>
            <person name="Jarett J.K."/>
            <person name="Geller-Mcgrath D.E."/>
            <person name="Sieber C.M."/>
            <person name="Emerson J.B."/>
            <person name="Anantharaman K."/>
            <person name="Thomas B.C."/>
            <person name="Malmstrom R."/>
            <person name="Stieglmeier M."/>
            <person name="Klingl A."/>
            <person name="Woyke T."/>
            <person name="Ryan C.M."/>
            <person name="Banfield J.F."/>
        </authorList>
    </citation>
    <scope>NUCLEOTIDE SEQUENCE [LARGE SCALE GENOMIC DNA]</scope>
    <source>
        <strain evidence="3">CG17_big_fil_post_rev_8_21_14_2_50_48_46</strain>
    </source>
</reference>
<protein>
    <submittedName>
        <fullName evidence="3">Uncharacterized protein</fullName>
    </submittedName>
</protein>
<evidence type="ECO:0000313" key="3">
    <source>
        <dbReference type="EMBL" id="PIW19399.1"/>
    </source>
</evidence>
<feature type="compositionally biased region" description="Basic and acidic residues" evidence="2">
    <location>
        <begin position="1"/>
        <end position="18"/>
    </location>
</feature>
<feature type="compositionally biased region" description="Polar residues" evidence="2">
    <location>
        <begin position="51"/>
        <end position="64"/>
    </location>
</feature>
<dbReference type="AlphaFoldDB" id="A0A2M7GB36"/>
<comment type="caution">
    <text evidence="3">The sequence shown here is derived from an EMBL/GenBank/DDBJ whole genome shotgun (WGS) entry which is preliminary data.</text>
</comment>
<feature type="compositionally biased region" description="Polar residues" evidence="2">
    <location>
        <begin position="71"/>
        <end position="97"/>
    </location>
</feature>
<feature type="coiled-coil region" evidence="1">
    <location>
        <begin position="139"/>
        <end position="166"/>
    </location>
</feature>
<evidence type="ECO:0000256" key="1">
    <source>
        <dbReference type="SAM" id="Coils"/>
    </source>
</evidence>
<dbReference type="Proteomes" id="UP000231019">
    <property type="component" value="Unassembled WGS sequence"/>
</dbReference>